<dbReference type="RefSeq" id="WP_056997032.1">
    <property type="nucleotide sequence ID" value="NZ_AYYR01000067.1"/>
</dbReference>
<evidence type="ECO:0000313" key="5">
    <source>
        <dbReference type="Proteomes" id="UP000051845"/>
    </source>
</evidence>
<dbReference type="EMBL" id="AYYR01000067">
    <property type="protein sequence ID" value="KRM74822.1"/>
    <property type="molecule type" value="Genomic_DNA"/>
</dbReference>
<dbReference type="PANTHER" id="PTHR43479">
    <property type="entry name" value="ACREF/ENVCD OPERON REPRESSOR-RELATED"/>
    <property type="match status" value="1"/>
</dbReference>
<keyword evidence="1 2" id="KW-0238">DNA-binding</keyword>
<dbReference type="PROSITE" id="PS50977">
    <property type="entry name" value="HTH_TETR_2"/>
    <property type="match status" value="1"/>
</dbReference>
<evidence type="ECO:0000256" key="1">
    <source>
        <dbReference type="ARBA" id="ARBA00023125"/>
    </source>
</evidence>
<dbReference type="Pfam" id="PF00440">
    <property type="entry name" value="TetR_N"/>
    <property type="match status" value="1"/>
</dbReference>
<accession>A0A0R2BFD1</accession>
<evidence type="ECO:0000256" key="2">
    <source>
        <dbReference type="PROSITE-ProRule" id="PRU00335"/>
    </source>
</evidence>
<gene>
    <name evidence="4" type="ORF">FC82_GL002765</name>
</gene>
<dbReference type="GO" id="GO:0003677">
    <property type="term" value="F:DNA binding"/>
    <property type="evidence" value="ECO:0007669"/>
    <property type="project" value="UniProtKB-UniRule"/>
</dbReference>
<dbReference type="InterPro" id="IPR009057">
    <property type="entry name" value="Homeodomain-like_sf"/>
</dbReference>
<proteinExistence type="predicted"/>
<dbReference type="InterPro" id="IPR001647">
    <property type="entry name" value="HTH_TetR"/>
</dbReference>
<organism evidence="4 5">
    <name type="scientific">Secundilactobacillus collinoides DSM 20515 = JCM 1123</name>
    <dbReference type="NCBI Taxonomy" id="1423733"/>
    <lineage>
        <taxon>Bacteria</taxon>
        <taxon>Bacillati</taxon>
        <taxon>Bacillota</taxon>
        <taxon>Bacilli</taxon>
        <taxon>Lactobacillales</taxon>
        <taxon>Lactobacillaceae</taxon>
        <taxon>Secundilactobacillus</taxon>
    </lineage>
</organism>
<feature type="DNA-binding region" description="H-T-H motif" evidence="2">
    <location>
        <begin position="30"/>
        <end position="49"/>
    </location>
</feature>
<evidence type="ECO:0000259" key="3">
    <source>
        <dbReference type="PROSITE" id="PS50977"/>
    </source>
</evidence>
<name>A0A0R2BFD1_SECCO</name>
<dbReference type="AlphaFoldDB" id="A0A0R2BFD1"/>
<dbReference type="Proteomes" id="UP000051845">
    <property type="component" value="Unassembled WGS sequence"/>
</dbReference>
<protein>
    <recommendedName>
        <fullName evidence="3">HTH tetR-type domain-containing protein</fullName>
    </recommendedName>
</protein>
<comment type="caution">
    <text evidence="4">The sequence shown here is derived from an EMBL/GenBank/DDBJ whole genome shotgun (WGS) entry which is preliminary data.</text>
</comment>
<dbReference type="Gene3D" id="1.10.357.10">
    <property type="entry name" value="Tetracycline Repressor, domain 2"/>
    <property type="match status" value="1"/>
</dbReference>
<sequence>MTTLQQKRTEKVIFTAFQELLDQKPFSKITVNDITAQALMHRSTFYTHFTDKFDLLDRFLRNLFPDSTINAQAIYEHPFTAFSLKNDQVLAVLQYQSRDDTFRNGLFRFMMHMILQLPSDKTELEKFFIIGRVKAITMWISETHQPYDILTDYAYLDEIYQTGRLPDAKHD</sequence>
<feature type="domain" description="HTH tetR-type" evidence="3">
    <location>
        <begin position="7"/>
        <end position="67"/>
    </location>
</feature>
<dbReference type="InterPro" id="IPR050624">
    <property type="entry name" value="HTH-type_Tx_Regulator"/>
</dbReference>
<dbReference type="PATRIC" id="fig|1423733.4.peg.2890"/>
<dbReference type="PANTHER" id="PTHR43479:SF7">
    <property type="entry name" value="TETR-FAMILY TRANSCRIPTIONAL REGULATOR"/>
    <property type="match status" value="1"/>
</dbReference>
<evidence type="ECO:0000313" key="4">
    <source>
        <dbReference type="EMBL" id="KRM74822.1"/>
    </source>
</evidence>
<reference evidence="4 5" key="1">
    <citation type="journal article" date="2015" name="Genome Announc.">
        <title>Expanding the biotechnology potential of lactobacilli through comparative genomics of 213 strains and associated genera.</title>
        <authorList>
            <person name="Sun Z."/>
            <person name="Harris H.M."/>
            <person name="McCann A."/>
            <person name="Guo C."/>
            <person name="Argimon S."/>
            <person name="Zhang W."/>
            <person name="Yang X."/>
            <person name="Jeffery I.B."/>
            <person name="Cooney J.C."/>
            <person name="Kagawa T.F."/>
            <person name="Liu W."/>
            <person name="Song Y."/>
            <person name="Salvetti E."/>
            <person name="Wrobel A."/>
            <person name="Rasinkangas P."/>
            <person name="Parkhill J."/>
            <person name="Rea M.C."/>
            <person name="O'Sullivan O."/>
            <person name="Ritari J."/>
            <person name="Douillard F.P."/>
            <person name="Paul Ross R."/>
            <person name="Yang R."/>
            <person name="Briner A.E."/>
            <person name="Felis G.E."/>
            <person name="de Vos W.M."/>
            <person name="Barrangou R."/>
            <person name="Klaenhammer T.R."/>
            <person name="Caufield P.W."/>
            <person name="Cui Y."/>
            <person name="Zhang H."/>
            <person name="O'Toole P.W."/>
        </authorList>
    </citation>
    <scope>NUCLEOTIDE SEQUENCE [LARGE SCALE GENOMIC DNA]</scope>
    <source>
        <strain evidence="4 5">DSM 20515</strain>
    </source>
</reference>
<dbReference type="SUPFAM" id="SSF46689">
    <property type="entry name" value="Homeodomain-like"/>
    <property type="match status" value="1"/>
</dbReference>